<dbReference type="CDD" id="cd03806">
    <property type="entry name" value="GT4_ALG11-like"/>
    <property type="match status" value="1"/>
</dbReference>
<keyword evidence="10 12" id="KW-0472">Membrane</keyword>
<sequence length="479" mass="55836">MSKIRPILYGFFHPYCNAGGGGERVLWQAVEDTLKFDEECKVIIYSGDTDSSVSKILANVVKRFNIKLDEKRLIFNFLKKRHLVDPRTWPSLTLLGQAFGSMILSYEAIKSFEFKPDVWIDTMGYPFSYPIVYLFLQIPIIAYVHFPVISKDMLNKLNFSLSIYGVKQLLKYIYWYSFLIAYKLVGRLVDITLTNSSWTNNHIKSIWTLNRDITILYPPCSTENFVNPEEFNNKEKWTRDNSIVVLAQFRPEKRHLLIIEQYSIFLSQLAEISVAPKLILIGSIRNDNDKDYVNELKEKSRKLKIPSSHIEFQLDLPFNEVLKFLRTSSYGLNAMWNEHFGIAVVEYVANGLIPIVHASAGPYLDIVVPWDSKLQKQVESTEASRTGFFFKDKSDPDYKLGFDELNEVFKKIINLSDEEKMEMSKRGQNCVLEKFSNKKFDNEWNRSLSKIPELYYYNKTTLFIWIIVAIISFTFTQIL</sequence>
<keyword evidence="7 12" id="KW-0812">Transmembrane</keyword>
<evidence type="ECO:0000256" key="6">
    <source>
        <dbReference type="ARBA" id="ARBA00022679"/>
    </source>
</evidence>
<comment type="pathway">
    <text evidence="2 12">Protein modification; protein glycosylation.</text>
</comment>
<feature type="transmembrane region" description="Helical" evidence="12">
    <location>
        <begin position="129"/>
        <end position="149"/>
    </location>
</feature>
<protein>
    <recommendedName>
        <fullName evidence="4 12">GDP-Man:Man(3)GlcNAc(2)-PP-Dol alpha-1,2-mannosyltransferase</fullName>
        <ecNumber evidence="3 12">2.4.1.131</ecNumber>
    </recommendedName>
</protein>
<proteinExistence type="inferred from homology"/>
<evidence type="ECO:0000256" key="4">
    <source>
        <dbReference type="ARBA" id="ARBA00022018"/>
    </source>
</evidence>
<dbReference type="OrthoDB" id="2276068at2759"/>
<keyword evidence="9 12" id="KW-1133">Transmembrane helix</keyword>
<evidence type="ECO:0000256" key="10">
    <source>
        <dbReference type="ARBA" id="ARBA00023136"/>
    </source>
</evidence>
<comment type="similarity">
    <text evidence="12">Belongs to the glycosyltransferase group 1 family. Glycosyltransferase 4 subfamily.</text>
</comment>
<evidence type="ECO:0000313" key="15">
    <source>
        <dbReference type="EMBL" id="KAH3670348.1"/>
    </source>
</evidence>
<comment type="subcellular location">
    <subcellularLocation>
        <location evidence="1">Endoplasmic reticulum membrane</location>
        <topology evidence="1">Single-pass membrane protein</topology>
    </subcellularLocation>
</comment>
<reference evidence="15" key="2">
    <citation type="submission" date="2021-01" db="EMBL/GenBank/DDBJ databases">
        <authorList>
            <person name="Schikora-Tamarit M.A."/>
        </authorList>
    </citation>
    <scope>NUCLEOTIDE SEQUENCE</scope>
    <source>
        <strain evidence="15">CBS6341</strain>
    </source>
</reference>
<accession>A0A9P8PDN9</accession>
<evidence type="ECO:0000256" key="7">
    <source>
        <dbReference type="ARBA" id="ARBA00022692"/>
    </source>
</evidence>
<dbReference type="PANTHER" id="PTHR45919:SF1">
    <property type="entry name" value="GDP-MAN:MAN(3)GLCNAC(2)-PP-DOL ALPHA-1,2-MANNOSYLTRANSFERASE"/>
    <property type="match status" value="1"/>
</dbReference>
<dbReference type="Pfam" id="PF00534">
    <property type="entry name" value="Glycos_transf_1"/>
    <property type="match status" value="1"/>
</dbReference>
<keyword evidence="6 12" id="KW-0808">Transferase</keyword>
<keyword evidence="16" id="KW-1185">Reference proteome</keyword>
<dbReference type="InterPro" id="IPR031814">
    <property type="entry name" value="ALG11_N"/>
</dbReference>
<dbReference type="GO" id="GO:0004377">
    <property type="term" value="F:GDP-Man:Man(3)GlcNAc(2)-PP-Dol alpha-1,2-mannosyltransferase activity"/>
    <property type="evidence" value="ECO:0007669"/>
    <property type="project" value="UniProtKB-UniRule"/>
</dbReference>
<name>A0A9P8PDN9_9ASCO</name>
<dbReference type="AlphaFoldDB" id="A0A9P8PDN9"/>
<gene>
    <name evidence="15" type="ORF">WICMUC_004844</name>
</gene>
<evidence type="ECO:0000256" key="9">
    <source>
        <dbReference type="ARBA" id="ARBA00022989"/>
    </source>
</evidence>
<dbReference type="InterPro" id="IPR001296">
    <property type="entry name" value="Glyco_trans_1"/>
</dbReference>
<dbReference type="EC" id="2.4.1.131" evidence="3 12"/>
<dbReference type="GO" id="GO:0005789">
    <property type="term" value="C:endoplasmic reticulum membrane"/>
    <property type="evidence" value="ECO:0007669"/>
    <property type="project" value="UniProtKB-SubCell"/>
</dbReference>
<comment type="catalytic activity">
    <reaction evidence="11 12">
        <text>an alpha-D-Man-(1-&gt;3)-[alpha-D-Man-(1-&gt;6)]-beta-D-Man-(1-&gt;4)-beta-D-GlcNAc-(1-&gt;4)-alpha-D-GlcNAc-diphospho-di-trans,poly-cis-dolichol + 2 GDP-alpha-D-mannose = an alpha-D-Man-(1-&gt;2)-alpha-D-Man-(1-&gt;2)-alpha-D-Man-(1-&gt;3)-[alpha-D-Man-(1-&gt;6)]-beta-D-Man-(1-&gt;4)-beta-D-GlcNAc-(1-&gt;4)-alpha-D-GlcNAc-diphospho-di-trans,poly-cis-dolichol + 2 GDP + 2 H(+)</text>
        <dbReference type="Rhea" id="RHEA:29523"/>
        <dbReference type="Rhea" id="RHEA-COMP:19515"/>
        <dbReference type="Rhea" id="RHEA-COMP:19516"/>
        <dbReference type="ChEBI" id="CHEBI:15378"/>
        <dbReference type="ChEBI" id="CHEBI:57527"/>
        <dbReference type="ChEBI" id="CHEBI:58189"/>
        <dbReference type="ChEBI" id="CHEBI:132511"/>
        <dbReference type="ChEBI" id="CHEBI:132515"/>
        <dbReference type="EC" id="2.4.1.131"/>
    </reaction>
    <physiologicalReaction direction="left-to-right" evidence="11 12">
        <dbReference type="Rhea" id="RHEA:29524"/>
    </physiologicalReaction>
</comment>
<dbReference type="PANTHER" id="PTHR45919">
    <property type="entry name" value="GDP-MAN:MAN(3)GLCNAC(2)-PP-DOL ALPHA-1,2-MANNOSYLTRANSFERASE"/>
    <property type="match status" value="1"/>
</dbReference>
<comment type="caution">
    <text evidence="15">The sequence shown here is derived from an EMBL/GenBank/DDBJ whole genome shotgun (WGS) entry which is preliminary data.</text>
</comment>
<comment type="function">
    <text evidence="12">GDP-Man:Man(3)GlcNAc(2)-PP-Dol alpha-1,2-mannosyltransferase that operates in the biosynthetic pathway of dolichol-linked oligosaccharides, the glycan precursors employed in protein asparagine (N)-glycosylation. The assembly of dolichol-linked oligosaccharides begins on the cytosolic side of the endoplasmic reticulum membrane and finishes in its lumen. The sequential addition of sugars to dolichol pyrophosphate produces dolichol-linked oligosaccharides containing fourteen sugars, including two GlcNAcs, nine mannoses and three glucoses. Once assembled, the oligosaccharide is transferred from the lipid to nascent proteins by oligosaccharyltransferases. Catalyzes, on the cytoplasmic face of the endoplasmic reticulum, the addition of the fourth and fifth mannose residues to the dolichol-linked oligosaccharide chain, to produce Man(5)GlcNAc(2)-PP-dolichol core oligosaccharide.</text>
</comment>
<reference evidence="15" key="1">
    <citation type="journal article" date="2021" name="Open Biol.">
        <title>Shared evolutionary footprints suggest mitochondrial oxidative damage underlies multiple complex I losses in fungi.</title>
        <authorList>
            <person name="Schikora-Tamarit M.A."/>
            <person name="Marcet-Houben M."/>
            <person name="Nosek J."/>
            <person name="Gabaldon T."/>
        </authorList>
    </citation>
    <scope>NUCLEOTIDE SEQUENCE</scope>
    <source>
        <strain evidence="15">CBS6341</strain>
    </source>
</reference>
<keyword evidence="5 12" id="KW-0328">Glycosyltransferase</keyword>
<evidence type="ECO:0000256" key="1">
    <source>
        <dbReference type="ARBA" id="ARBA00004389"/>
    </source>
</evidence>
<dbReference type="EMBL" id="JAEUBF010001301">
    <property type="protein sequence ID" value="KAH3670348.1"/>
    <property type="molecule type" value="Genomic_DNA"/>
</dbReference>
<organism evidence="15 16">
    <name type="scientific">Wickerhamomyces mucosus</name>
    <dbReference type="NCBI Taxonomy" id="1378264"/>
    <lineage>
        <taxon>Eukaryota</taxon>
        <taxon>Fungi</taxon>
        <taxon>Dikarya</taxon>
        <taxon>Ascomycota</taxon>
        <taxon>Saccharomycotina</taxon>
        <taxon>Saccharomycetes</taxon>
        <taxon>Phaffomycetales</taxon>
        <taxon>Wickerhamomycetaceae</taxon>
        <taxon>Wickerhamomyces</taxon>
    </lineage>
</organism>
<evidence type="ECO:0000256" key="2">
    <source>
        <dbReference type="ARBA" id="ARBA00004922"/>
    </source>
</evidence>
<evidence type="ECO:0000256" key="5">
    <source>
        <dbReference type="ARBA" id="ARBA00022676"/>
    </source>
</evidence>
<dbReference type="GO" id="GO:0006487">
    <property type="term" value="P:protein N-linked glycosylation"/>
    <property type="evidence" value="ECO:0007669"/>
    <property type="project" value="TreeGrafter"/>
</dbReference>
<keyword evidence="8 12" id="KW-0256">Endoplasmic reticulum</keyword>
<dbReference type="InterPro" id="IPR038013">
    <property type="entry name" value="ALG11"/>
</dbReference>
<dbReference type="Proteomes" id="UP000769528">
    <property type="component" value="Unassembled WGS sequence"/>
</dbReference>
<evidence type="ECO:0000259" key="14">
    <source>
        <dbReference type="Pfam" id="PF15924"/>
    </source>
</evidence>
<evidence type="ECO:0000256" key="12">
    <source>
        <dbReference type="RuleBase" id="RU367051"/>
    </source>
</evidence>
<feature type="transmembrane region" description="Helical" evidence="12">
    <location>
        <begin position="456"/>
        <end position="478"/>
    </location>
</feature>
<dbReference type="Pfam" id="PF15924">
    <property type="entry name" value="ALG11_N"/>
    <property type="match status" value="1"/>
</dbReference>
<dbReference type="Gene3D" id="3.40.50.2000">
    <property type="entry name" value="Glycogen Phosphorylase B"/>
    <property type="match status" value="1"/>
</dbReference>
<evidence type="ECO:0000259" key="13">
    <source>
        <dbReference type="Pfam" id="PF00534"/>
    </source>
</evidence>
<dbReference type="SUPFAM" id="SSF53756">
    <property type="entry name" value="UDP-Glycosyltransferase/glycogen phosphorylase"/>
    <property type="match status" value="1"/>
</dbReference>
<evidence type="ECO:0000256" key="8">
    <source>
        <dbReference type="ARBA" id="ARBA00022824"/>
    </source>
</evidence>
<evidence type="ECO:0000256" key="11">
    <source>
        <dbReference type="ARBA" id="ARBA00045065"/>
    </source>
</evidence>
<evidence type="ECO:0000313" key="16">
    <source>
        <dbReference type="Proteomes" id="UP000769528"/>
    </source>
</evidence>
<feature type="domain" description="ALG11 mannosyltransferase N-terminal" evidence="14">
    <location>
        <begin position="8"/>
        <end position="207"/>
    </location>
</feature>
<evidence type="ECO:0000256" key="3">
    <source>
        <dbReference type="ARBA" id="ARBA00012645"/>
    </source>
</evidence>
<feature type="domain" description="Glycosyl transferase family 1" evidence="13">
    <location>
        <begin position="229"/>
        <end position="386"/>
    </location>
</feature>